<protein>
    <recommendedName>
        <fullName evidence="2">DUF6161 domain-containing protein</fullName>
    </recommendedName>
</protein>
<organism evidence="3 4">
    <name type="scientific">Rhizobium tropici</name>
    <dbReference type="NCBI Taxonomy" id="398"/>
    <lineage>
        <taxon>Bacteria</taxon>
        <taxon>Pseudomonadati</taxon>
        <taxon>Pseudomonadota</taxon>
        <taxon>Alphaproteobacteria</taxon>
        <taxon>Hyphomicrobiales</taxon>
        <taxon>Rhizobiaceae</taxon>
        <taxon>Rhizobium/Agrobacterium group</taxon>
        <taxon>Rhizobium</taxon>
    </lineage>
</organism>
<evidence type="ECO:0000313" key="3">
    <source>
        <dbReference type="EMBL" id="KAA1181200.1"/>
    </source>
</evidence>
<comment type="caution">
    <text evidence="3">The sequence shown here is derived from an EMBL/GenBank/DDBJ whole genome shotgun (WGS) entry which is preliminary data.</text>
</comment>
<keyword evidence="1" id="KW-0472">Membrane</keyword>
<sequence>MIEQAITWECRSQGIGKTTLEPNELIPWLNDEMAFWRDLPGIDQDYVSANRNYGSPGIAQGYQRRIGAILSSLRDNDASGFNSFIQAAEEQKAVLSKGKIGQQIARLIAEQQLHSAQMLALVFSEGVVTARAEIKEAYGLLKIVLQFNPNVATTADIVSASESLRIASNTATSMKQARLDAEVSLDEMRDAFAKYVDEKTRELNDLHELYEKHLVLQGPSRHWQKVASTANRYAFFALVAFVVLLAAPALLIALEWSAVSGYIDHVLDITKGTISVASLVVFTVPVLAYGWLLKHVSRIFAQNLLIASDAEHRRVMAITFLGLAKRKSVGIAEQDRALILNALFRPAPTSPQEEGPPLGLLEFIKK</sequence>
<name>A0A5B0W2G4_RHITR</name>
<evidence type="ECO:0000256" key="1">
    <source>
        <dbReference type="SAM" id="Phobius"/>
    </source>
</evidence>
<dbReference type="RefSeq" id="WP_149635016.1">
    <property type="nucleotide sequence ID" value="NZ_VNIP01000007.1"/>
</dbReference>
<accession>A0A5B0W2G4</accession>
<dbReference type="EMBL" id="VNIP01000007">
    <property type="protein sequence ID" value="KAA1181200.1"/>
    <property type="molecule type" value="Genomic_DNA"/>
</dbReference>
<evidence type="ECO:0000313" key="4">
    <source>
        <dbReference type="Proteomes" id="UP000323608"/>
    </source>
</evidence>
<dbReference type="AlphaFoldDB" id="A0A5B0W2G4"/>
<evidence type="ECO:0000259" key="2">
    <source>
        <dbReference type="Pfam" id="PF19658"/>
    </source>
</evidence>
<reference evidence="3 4" key="1">
    <citation type="submission" date="2019-07" db="EMBL/GenBank/DDBJ databases">
        <title>The Draft Genome Sequence of Rhizobium tropici SARCC-755 Associated with Superior Nodulation on Pigeonpea (Cajanus cajan (L.) Millsp.).</title>
        <authorList>
            <person name="Bopape F.L."/>
            <person name="Hassen A.I."/>
            <person name="Swanevelder Z.H."/>
            <person name="Gwata E.T."/>
        </authorList>
    </citation>
    <scope>NUCLEOTIDE SEQUENCE [LARGE SCALE GENOMIC DNA]</scope>
    <source>
        <strain evidence="3 4">SARCC-755</strain>
    </source>
</reference>
<proteinExistence type="predicted"/>
<dbReference type="Pfam" id="PF19658">
    <property type="entry name" value="DUF6161"/>
    <property type="match status" value="1"/>
</dbReference>
<feature type="transmembrane region" description="Helical" evidence="1">
    <location>
        <begin position="274"/>
        <end position="293"/>
    </location>
</feature>
<feature type="domain" description="DUF6161" evidence="2">
    <location>
        <begin position="185"/>
        <end position="347"/>
    </location>
</feature>
<feature type="transmembrane region" description="Helical" evidence="1">
    <location>
        <begin position="233"/>
        <end position="254"/>
    </location>
</feature>
<dbReference type="Proteomes" id="UP000323608">
    <property type="component" value="Unassembled WGS sequence"/>
</dbReference>
<gene>
    <name evidence="3" type="ORF">FP026_12810</name>
</gene>
<dbReference type="InterPro" id="IPR046159">
    <property type="entry name" value="DUF6161"/>
</dbReference>
<keyword evidence="1" id="KW-0812">Transmembrane</keyword>
<dbReference type="OrthoDB" id="8365671at2"/>
<keyword evidence="1" id="KW-1133">Transmembrane helix</keyword>